<dbReference type="EMBL" id="QTTN01000028">
    <property type="protein sequence ID" value="REE70600.1"/>
    <property type="molecule type" value="Genomic_DNA"/>
</dbReference>
<proteinExistence type="predicted"/>
<sequence length="107" mass="11212">MPRGVGFGLVWCEAQMGLGLVFGVWCLVLRCAAPSGVVFEVRSTKVVGFGAEHQGVGFGVGFVCAARSVLSLCENTRAQRAEGGKVPGAQHRALAARAAERPPQAMR</sequence>
<dbReference type="Proteomes" id="UP000256304">
    <property type="component" value="Unassembled WGS sequence"/>
</dbReference>
<gene>
    <name evidence="1" type="ORF">A8990_12811</name>
</gene>
<evidence type="ECO:0000313" key="1">
    <source>
        <dbReference type="EMBL" id="REE70600.1"/>
    </source>
</evidence>
<organism evidence="1 2">
    <name type="scientific">Paenibacillus taihuensis</name>
    <dbReference type="NCBI Taxonomy" id="1156355"/>
    <lineage>
        <taxon>Bacteria</taxon>
        <taxon>Bacillati</taxon>
        <taxon>Bacillota</taxon>
        <taxon>Bacilli</taxon>
        <taxon>Bacillales</taxon>
        <taxon>Paenibacillaceae</taxon>
        <taxon>Paenibacillus</taxon>
    </lineage>
</organism>
<evidence type="ECO:0000313" key="2">
    <source>
        <dbReference type="Proteomes" id="UP000256304"/>
    </source>
</evidence>
<reference evidence="1 2" key="1">
    <citation type="submission" date="2018-08" db="EMBL/GenBank/DDBJ databases">
        <title>Genomic Encyclopedia of Type Strains, Phase III (KMG-III): the genomes of soil and plant-associated and newly described type strains.</title>
        <authorList>
            <person name="Whitman W."/>
        </authorList>
    </citation>
    <scope>NUCLEOTIDE SEQUENCE [LARGE SCALE GENOMIC DNA]</scope>
    <source>
        <strain evidence="1 2">CGMCC 1.10966</strain>
    </source>
</reference>
<name>A0A3D9R489_9BACL</name>
<dbReference type="AlphaFoldDB" id="A0A3D9R489"/>
<accession>A0A3D9R489</accession>
<protein>
    <submittedName>
        <fullName evidence="1">Uncharacterized protein</fullName>
    </submittedName>
</protein>
<keyword evidence="2" id="KW-1185">Reference proteome</keyword>
<comment type="caution">
    <text evidence="1">The sequence shown here is derived from an EMBL/GenBank/DDBJ whole genome shotgun (WGS) entry which is preliminary data.</text>
</comment>